<comment type="caution">
    <text evidence="2">The sequence shown here is derived from an EMBL/GenBank/DDBJ whole genome shotgun (WGS) entry which is preliminary data.</text>
</comment>
<evidence type="ECO:0000313" key="2">
    <source>
        <dbReference type="EMBL" id="KAJ1197484.1"/>
    </source>
</evidence>
<organism evidence="2 3">
    <name type="scientific">Pleurodeles waltl</name>
    <name type="common">Iberian ribbed newt</name>
    <dbReference type="NCBI Taxonomy" id="8319"/>
    <lineage>
        <taxon>Eukaryota</taxon>
        <taxon>Metazoa</taxon>
        <taxon>Chordata</taxon>
        <taxon>Craniata</taxon>
        <taxon>Vertebrata</taxon>
        <taxon>Euteleostomi</taxon>
        <taxon>Amphibia</taxon>
        <taxon>Batrachia</taxon>
        <taxon>Caudata</taxon>
        <taxon>Salamandroidea</taxon>
        <taxon>Salamandridae</taxon>
        <taxon>Pleurodelinae</taxon>
        <taxon>Pleurodeles</taxon>
    </lineage>
</organism>
<dbReference type="Proteomes" id="UP001066276">
    <property type="component" value="Chromosome 2_1"/>
</dbReference>
<evidence type="ECO:0000313" key="3">
    <source>
        <dbReference type="Proteomes" id="UP001066276"/>
    </source>
</evidence>
<gene>
    <name evidence="2" type="ORF">NDU88_001342</name>
</gene>
<accession>A0AAV7VBM0</accession>
<reference evidence="2" key="1">
    <citation type="journal article" date="2022" name="bioRxiv">
        <title>Sequencing and chromosome-scale assembly of the giantPleurodeles waltlgenome.</title>
        <authorList>
            <person name="Brown T."/>
            <person name="Elewa A."/>
            <person name="Iarovenko S."/>
            <person name="Subramanian E."/>
            <person name="Araus A.J."/>
            <person name="Petzold A."/>
            <person name="Susuki M."/>
            <person name="Suzuki K.-i.T."/>
            <person name="Hayashi T."/>
            <person name="Toyoda A."/>
            <person name="Oliveira C."/>
            <person name="Osipova E."/>
            <person name="Leigh N.D."/>
            <person name="Simon A."/>
            <person name="Yun M.H."/>
        </authorList>
    </citation>
    <scope>NUCLEOTIDE SEQUENCE</scope>
    <source>
        <strain evidence="2">20211129_DDA</strain>
        <tissue evidence="2">Liver</tissue>
    </source>
</reference>
<sequence length="152" mass="16728">MGFLPPVQASSNEVPCWAHRVGHPAALRHLHQKGMREAFSQCRAEARGNVHLSRGVLRVQPPATGTRHSRRSFGGPGSFRPRRHLQARSPLRTTLKGSSVLHSPVCQLTPSCRLPDAKFAAKFAARLHPQLALDHPCCSSHTGFLSPRHSRC</sequence>
<dbReference type="EMBL" id="JANPWB010000003">
    <property type="protein sequence ID" value="KAJ1197484.1"/>
    <property type="molecule type" value="Genomic_DNA"/>
</dbReference>
<name>A0AAV7VBM0_PLEWA</name>
<keyword evidence="3" id="KW-1185">Reference proteome</keyword>
<proteinExistence type="predicted"/>
<feature type="region of interest" description="Disordered" evidence="1">
    <location>
        <begin position="59"/>
        <end position="85"/>
    </location>
</feature>
<dbReference type="AlphaFoldDB" id="A0AAV7VBM0"/>
<protein>
    <submittedName>
        <fullName evidence="2">Uncharacterized protein</fullName>
    </submittedName>
</protein>
<evidence type="ECO:0000256" key="1">
    <source>
        <dbReference type="SAM" id="MobiDB-lite"/>
    </source>
</evidence>